<gene>
    <name evidence="1" type="ORF">I6H48_06340</name>
</gene>
<proteinExistence type="predicted"/>
<evidence type="ECO:0008006" key="3">
    <source>
        <dbReference type="Google" id="ProtNLM"/>
    </source>
</evidence>
<dbReference type="Proteomes" id="UP000595198">
    <property type="component" value="Chromosome"/>
</dbReference>
<reference evidence="1 2" key="1">
    <citation type="submission" date="2020-12" db="EMBL/GenBank/DDBJ databases">
        <title>FDA dAtabase for Regulatory Grade micrObial Sequences (FDA-ARGOS): Supporting development and validation of Infectious Disease Dx tests.</title>
        <authorList>
            <person name="Sproer C."/>
            <person name="Gronow S."/>
            <person name="Severitt S."/>
            <person name="Schroder I."/>
            <person name="Tallon L."/>
            <person name="Sadzewicz L."/>
            <person name="Zhao X."/>
            <person name="Boylan J."/>
            <person name="Ott S."/>
            <person name="Bowen H."/>
            <person name="Vavikolanu K."/>
            <person name="Mehta A."/>
            <person name="Aluvathingal J."/>
            <person name="Nadendla S."/>
            <person name="Lowell S."/>
            <person name="Myers T."/>
            <person name="Yan Y."/>
            <person name="Sichtig H."/>
        </authorList>
    </citation>
    <scope>NUCLEOTIDE SEQUENCE [LARGE SCALE GENOMIC DNA]</scope>
    <source>
        <strain evidence="1 2">FDAARGOS_991</strain>
    </source>
</reference>
<accession>A0A7T4G3N7</accession>
<keyword evidence="2" id="KW-1185">Reference proteome</keyword>
<name>A0A7T4G3N7_CORAY</name>
<evidence type="ECO:0000313" key="2">
    <source>
        <dbReference type="Proteomes" id="UP000595198"/>
    </source>
</evidence>
<sequence>MTTVFVDLVNLDGSRPEGTLRFSLERLVLGDPDIVPSAVEVKIRDGKARVEGLLPGAMRVRVNAGCWSKDWQIAVPAEGEHDLFALLGEQAKEFEHALWATLLGRVEALENTPPVDLAPVEKRLDALEGAPVVDLAPLEDATRQLDNRVTVLESKPDPQPFDPAELTQQLAAMQAELAEVRNAPAKLPDLKPVLISDSEEFWEDEWVNQIYGEGMVLGGTKQGNHIEITLSGVTDNLSEYFFRNKVAFKCFPKPNGEVKHELWFYGKGITYREFNYFGVYANPNGSLSLRDNMKNVEMTETAEGAFFNANTKHGATDFELKISYYTET</sequence>
<dbReference type="RefSeq" id="WP_198493712.1">
    <property type="nucleotide sequence ID" value="NZ_CP066023.1"/>
</dbReference>
<dbReference type="EMBL" id="CP066023">
    <property type="protein sequence ID" value="QQB81631.1"/>
    <property type="molecule type" value="Genomic_DNA"/>
</dbReference>
<organism evidence="1 2">
    <name type="scientific">Corynebacterium amycolatum</name>
    <dbReference type="NCBI Taxonomy" id="43765"/>
    <lineage>
        <taxon>Bacteria</taxon>
        <taxon>Bacillati</taxon>
        <taxon>Actinomycetota</taxon>
        <taxon>Actinomycetes</taxon>
        <taxon>Mycobacteriales</taxon>
        <taxon>Corynebacteriaceae</taxon>
        <taxon>Corynebacterium</taxon>
    </lineage>
</organism>
<protein>
    <recommendedName>
        <fullName evidence="3">Phage tail protein</fullName>
    </recommendedName>
</protein>
<evidence type="ECO:0000313" key="1">
    <source>
        <dbReference type="EMBL" id="QQB81631.1"/>
    </source>
</evidence>